<dbReference type="PANTHER" id="PTHR10383">
    <property type="entry name" value="SERINE INCORPORATOR"/>
    <property type="match status" value="1"/>
</dbReference>
<keyword evidence="3 6" id="KW-0812">Transmembrane</keyword>
<feature type="transmembrane region" description="Helical" evidence="6">
    <location>
        <begin position="26"/>
        <end position="45"/>
    </location>
</feature>
<organism evidence="7 8">
    <name type="scientific">Acrasis kona</name>
    <dbReference type="NCBI Taxonomy" id="1008807"/>
    <lineage>
        <taxon>Eukaryota</taxon>
        <taxon>Discoba</taxon>
        <taxon>Heterolobosea</taxon>
        <taxon>Tetramitia</taxon>
        <taxon>Eutetramitia</taxon>
        <taxon>Acrasidae</taxon>
        <taxon>Acrasis</taxon>
    </lineage>
</organism>
<comment type="caution">
    <text evidence="7">The sequence shown here is derived from an EMBL/GenBank/DDBJ whole genome shotgun (WGS) entry which is preliminary data.</text>
</comment>
<evidence type="ECO:0000256" key="3">
    <source>
        <dbReference type="ARBA" id="ARBA00022692"/>
    </source>
</evidence>
<feature type="transmembrane region" description="Helical" evidence="6">
    <location>
        <begin position="112"/>
        <end position="129"/>
    </location>
</feature>
<gene>
    <name evidence="7" type="ORF">AKO1_001963</name>
</gene>
<dbReference type="GO" id="GO:0016020">
    <property type="term" value="C:membrane"/>
    <property type="evidence" value="ECO:0007669"/>
    <property type="project" value="UniProtKB-SubCell"/>
</dbReference>
<evidence type="ECO:0000256" key="6">
    <source>
        <dbReference type="SAM" id="Phobius"/>
    </source>
</evidence>
<evidence type="ECO:0000256" key="2">
    <source>
        <dbReference type="ARBA" id="ARBA00006665"/>
    </source>
</evidence>
<feature type="transmembrane region" description="Helical" evidence="6">
    <location>
        <begin position="216"/>
        <end position="234"/>
    </location>
</feature>
<evidence type="ECO:0000256" key="1">
    <source>
        <dbReference type="ARBA" id="ARBA00004141"/>
    </source>
</evidence>
<comment type="similarity">
    <text evidence="2">Belongs to the TDE1 family.</text>
</comment>
<proteinExistence type="inferred from homology"/>
<comment type="subcellular location">
    <subcellularLocation>
        <location evidence="1">Membrane</location>
        <topology evidence="1">Multi-pass membrane protein</topology>
    </subcellularLocation>
</comment>
<dbReference type="PANTHER" id="PTHR10383:SF9">
    <property type="entry name" value="SERINE INCORPORATOR, ISOFORM F"/>
    <property type="match status" value="1"/>
</dbReference>
<evidence type="ECO:0000256" key="5">
    <source>
        <dbReference type="ARBA" id="ARBA00023136"/>
    </source>
</evidence>
<keyword evidence="8" id="KW-1185">Reference proteome</keyword>
<feature type="transmembrane region" description="Helical" evidence="6">
    <location>
        <begin position="241"/>
        <end position="258"/>
    </location>
</feature>
<feature type="transmembrane region" description="Helical" evidence="6">
    <location>
        <begin position="135"/>
        <end position="157"/>
    </location>
</feature>
<evidence type="ECO:0000313" key="8">
    <source>
        <dbReference type="Proteomes" id="UP001431209"/>
    </source>
</evidence>
<feature type="transmembrane region" description="Helical" evidence="6">
    <location>
        <begin position="278"/>
        <end position="300"/>
    </location>
</feature>
<evidence type="ECO:0000256" key="4">
    <source>
        <dbReference type="ARBA" id="ARBA00022989"/>
    </source>
</evidence>
<accession>A0AAW2ZAB9</accession>
<dbReference type="InterPro" id="IPR005016">
    <property type="entry name" value="TDE1/TMS"/>
</dbReference>
<feature type="transmembrane region" description="Helical" evidence="6">
    <location>
        <begin position="178"/>
        <end position="204"/>
    </location>
</feature>
<reference evidence="7 8" key="1">
    <citation type="submission" date="2024-03" db="EMBL/GenBank/DDBJ databases">
        <title>The Acrasis kona genome and developmental transcriptomes reveal deep origins of eukaryotic multicellular pathways.</title>
        <authorList>
            <person name="Sheikh S."/>
            <person name="Fu C.-J."/>
            <person name="Brown M.W."/>
            <person name="Baldauf S.L."/>
        </authorList>
    </citation>
    <scope>NUCLEOTIDE SEQUENCE [LARGE SCALE GENOMIC DNA]</scope>
    <source>
        <strain evidence="7 8">ATCC MYA-3509</strain>
    </source>
</reference>
<dbReference type="AlphaFoldDB" id="A0AAW2ZAB9"/>
<feature type="transmembrane region" description="Helical" evidence="6">
    <location>
        <begin position="383"/>
        <end position="404"/>
    </location>
</feature>
<name>A0AAW2ZAB9_9EUKA</name>
<evidence type="ECO:0000313" key="7">
    <source>
        <dbReference type="EMBL" id="KAL0486370.1"/>
    </source>
</evidence>
<dbReference type="Pfam" id="PF03348">
    <property type="entry name" value="Serinc"/>
    <property type="match status" value="1"/>
</dbReference>
<dbReference type="EMBL" id="JAOPGA020001228">
    <property type="protein sequence ID" value="KAL0486370.1"/>
    <property type="molecule type" value="Genomic_DNA"/>
</dbReference>
<feature type="transmembrane region" description="Helical" evidence="6">
    <location>
        <begin position="74"/>
        <end position="92"/>
    </location>
</feature>
<keyword evidence="4 6" id="KW-1133">Transmembrane helix</keyword>
<keyword evidence="5 6" id="KW-0472">Membrane</keyword>
<dbReference type="Proteomes" id="UP001431209">
    <property type="component" value="Unassembled WGS sequence"/>
</dbReference>
<sequence length="415" mass="46662">MNDEDGGNVSMFSTVKKKLTPSRMNVSRLVYSIFIVSGFLIAIILRGRAFGLINTEKCSEALDRFGTSCQGKYFVYRISASLVVFFTILAFLSSRLFCVGDRIRLYIHYKWLLLKIFLFLMLLALPILITDKVFYVYAWIALFASGVFMIIQVILLVDSAHAWQEEWRSDDQDGKTIWDYLLLVVSLLSIAASIAFIVVGYVYFGFKASCPMNITFLSVTILLCIVVVVGSIVANKGILPGSIVCCYCAYLCWSALMSSPGSDCNKFFIDSEGQNSTASNVVTTVIGLLIACASLIRTAVSTGGGFSKFFSLKKRVDGQEEDYLLKEQGEEDDGKEENREECSQANSSYVVFVFMSFYLAMVLCNWEIEQTHVREFETDRSVTAVWVKIVCQWLTVIVFGWTLIAPKILKNRDFN</sequence>
<feature type="transmembrane region" description="Helical" evidence="6">
    <location>
        <begin position="349"/>
        <end position="368"/>
    </location>
</feature>
<protein>
    <submittedName>
        <fullName evidence="7">Serine incorporator</fullName>
    </submittedName>
</protein>